<name>A0A371CP57_9APHY</name>
<keyword evidence="3" id="KW-1185">Reference proteome</keyword>
<proteinExistence type="predicted"/>
<gene>
    <name evidence="2" type="ORF">OH76DRAFT_146108</name>
</gene>
<sequence length="260" mass="28327">MLDVRCGVLWTTSISELRKARAAGDAPEEGKNHIAGGAATRGSVGQSLSERETGRRRSLPATKFSGRYKTSESSHALPRASVPPPPLLHLCPDHTYHRASQCPLPDNSDSCIRTICARHGGFAELQPVSMPLSVTTGADLICSRNTPWHIQLTQGLATRGSDDVAASRSRLPSFQQRPAPVTQYKCMHKATSSFDKTRATPVTLPTASLYCHCVPSIHHVGHRNENVWHPFAFRRGPSGLSWRCGHDTIAMGRFSSATWA</sequence>
<dbReference type="Proteomes" id="UP000256964">
    <property type="component" value="Unassembled WGS sequence"/>
</dbReference>
<feature type="region of interest" description="Disordered" evidence="1">
    <location>
        <begin position="21"/>
        <end position="81"/>
    </location>
</feature>
<evidence type="ECO:0000313" key="2">
    <source>
        <dbReference type="EMBL" id="RDX42056.1"/>
    </source>
</evidence>
<organism evidence="2 3">
    <name type="scientific">Lentinus brumalis</name>
    <dbReference type="NCBI Taxonomy" id="2498619"/>
    <lineage>
        <taxon>Eukaryota</taxon>
        <taxon>Fungi</taxon>
        <taxon>Dikarya</taxon>
        <taxon>Basidiomycota</taxon>
        <taxon>Agaricomycotina</taxon>
        <taxon>Agaricomycetes</taxon>
        <taxon>Polyporales</taxon>
        <taxon>Polyporaceae</taxon>
        <taxon>Lentinus</taxon>
    </lineage>
</organism>
<evidence type="ECO:0000313" key="3">
    <source>
        <dbReference type="Proteomes" id="UP000256964"/>
    </source>
</evidence>
<reference evidence="2 3" key="1">
    <citation type="journal article" date="2018" name="Biotechnol. Biofuels">
        <title>Integrative visual omics of the white-rot fungus Polyporus brumalis exposes the biotechnological potential of its oxidative enzymes for delignifying raw plant biomass.</title>
        <authorList>
            <person name="Miyauchi S."/>
            <person name="Rancon A."/>
            <person name="Drula E."/>
            <person name="Hage H."/>
            <person name="Chaduli D."/>
            <person name="Favel A."/>
            <person name="Grisel S."/>
            <person name="Henrissat B."/>
            <person name="Herpoel-Gimbert I."/>
            <person name="Ruiz-Duenas F.J."/>
            <person name="Chevret D."/>
            <person name="Hainaut M."/>
            <person name="Lin J."/>
            <person name="Wang M."/>
            <person name="Pangilinan J."/>
            <person name="Lipzen A."/>
            <person name="Lesage-Meessen L."/>
            <person name="Navarro D."/>
            <person name="Riley R."/>
            <person name="Grigoriev I.V."/>
            <person name="Zhou S."/>
            <person name="Raouche S."/>
            <person name="Rosso M.N."/>
        </authorList>
    </citation>
    <scope>NUCLEOTIDE SEQUENCE [LARGE SCALE GENOMIC DNA]</scope>
    <source>
        <strain evidence="2 3">BRFM 1820</strain>
    </source>
</reference>
<dbReference type="AlphaFoldDB" id="A0A371CP57"/>
<accession>A0A371CP57</accession>
<protein>
    <submittedName>
        <fullName evidence="2">Uncharacterized protein</fullName>
    </submittedName>
</protein>
<evidence type="ECO:0000256" key="1">
    <source>
        <dbReference type="SAM" id="MobiDB-lite"/>
    </source>
</evidence>
<dbReference type="EMBL" id="KZ857494">
    <property type="protein sequence ID" value="RDX42056.1"/>
    <property type="molecule type" value="Genomic_DNA"/>
</dbReference>